<proteinExistence type="predicted"/>
<evidence type="ECO:0000313" key="2">
    <source>
        <dbReference type="Proteomes" id="UP000317990"/>
    </source>
</evidence>
<comment type="caution">
    <text evidence="1">The sequence shown here is derived from an EMBL/GenBank/DDBJ whole genome shotgun (WGS) entry which is preliminary data.</text>
</comment>
<dbReference type="AlphaFoldDB" id="A0A524RPY4"/>
<organism evidence="1 2">
    <name type="scientific">Aphanocapsa feldmannii 277cV</name>
    <dbReference type="NCBI Taxonomy" id="2507553"/>
    <lineage>
        <taxon>Bacteria</taxon>
        <taxon>Bacillati</taxon>
        <taxon>Cyanobacteriota</taxon>
        <taxon>Cyanophyceae</taxon>
        <taxon>Oscillatoriophycideae</taxon>
        <taxon>Chroococcales</taxon>
        <taxon>Microcystaceae</taxon>
        <taxon>Aphanocapsa</taxon>
    </lineage>
</organism>
<accession>A0A524RPY4</accession>
<protein>
    <submittedName>
        <fullName evidence="1">Uncharacterized protein</fullName>
    </submittedName>
</protein>
<gene>
    <name evidence="1" type="ORF">ERJ67_03060</name>
</gene>
<evidence type="ECO:0000313" key="1">
    <source>
        <dbReference type="EMBL" id="TGG94353.1"/>
    </source>
</evidence>
<reference evidence="1 2" key="1">
    <citation type="journal article" date="2019" name="mSystems">
        <title>Life at home and on the roam: Genomic adaptions reflect the dual lifestyle of an intracellular, facultative symbiont.</title>
        <authorList>
            <person name="Burgsdorf I."/>
        </authorList>
    </citation>
    <scope>NUCLEOTIDE SEQUENCE [LARGE SCALE GENOMIC DNA]</scope>
    <source>
        <strain evidence="1">277cV</strain>
    </source>
</reference>
<name>A0A524RPY4_9CHRO</name>
<dbReference type="EMBL" id="SRMO01000044">
    <property type="protein sequence ID" value="TGG94353.1"/>
    <property type="molecule type" value="Genomic_DNA"/>
</dbReference>
<sequence length="130" mass="14251">MATTLLLLLRTIRSARRSHAVPGQDHVRTGPITTLTRSRKILLARNGDRWQGSFIHLDATGHEEMRFSSALLVVERFGQIEAALVNGSSDKTLSMVFSDLPVMVSATALPMHLPLSGEKTLPTLPPLKQV</sequence>
<dbReference type="Proteomes" id="UP000317990">
    <property type="component" value="Unassembled WGS sequence"/>
</dbReference>